<sequence>MQQRNRIHLQLFSFNNHFSVLPLNDEKLNNFKQKLLSLQMYFVLFRLEDCSLCEHSCRFLVSALKSNPSFLRELDLSSNYKLQDLGVERLCGFLESPQCRLETLRSVTIISLYNNLKSFAFYLDWSIVVCQRSAVSIWLQQETTCRNRI</sequence>
<organism evidence="3 4">
    <name type="scientific">Haplochromis burtoni</name>
    <name type="common">Burton's mouthbrooder</name>
    <name type="synonym">Chromis burtoni</name>
    <dbReference type="NCBI Taxonomy" id="8153"/>
    <lineage>
        <taxon>Eukaryota</taxon>
        <taxon>Metazoa</taxon>
        <taxon>Chordata</taxon>
        <taxon>Craniata</taxon>
        <taxon>Vertebrata</taxon>
        <taxon>Euteleostomi</taxon>
        <taxon>Actinopterygii</taxon>
        <taxon>Neopterygii</taxon>
        <taxon>Teleostei</taxon>
        <taxon>Neoteleostei</taxon>
        <taxon>Acanthomorphata</taxon>
        <taxon>Ovalentaria</taxon>
        <taxon>Cichlomorphae</taxon>
        <taxon>Cichliformes</taxon>
        <taxon>Cichlidae</taxon>
        <taxon>African cichlids</taxon>
        <taxon>Pseudocrenilabrinae</taxon>
        <taxon>Haplochromini</taxon>
        <taxon>Haplochromis</taxon>
    </lineage>
</organism>
<dbReference type="InterPro" id="IPR032675">
    <property type="entry name" value="LRR_dom_sf"/>
</dbReference>
<dbReference type="SUPFAM" id="SSF52047">
    <property type="entry name" value="RNI-like"/>
    <property type="match status" value="1"/>
</dbReference>
<keyword evidence="2" id="KW-0677">Repeat</keyword>
<dbReference type="Gene3D" id="3.80.10.10">
    <property type="entry name" value="Ribonuclease Inhibitor"/>
    <property type="match status" value="1"/>
</dbReference>
<keyword evidence="1" id="KW-0433">Leucine-rich repeat</keyword>
<dbReference type="Proteomes" id="UP000264840">
    <property type="component" value="Unplaced"/>
</dbReference>
<evidence type="ECO:0000313" key="3">
    <source>
        <dbReference type="Ensembl" id="ENSHBUP00000026182.1"/>
    </source>
</evidence>
<dbReference type="STRING" id="8153.ENSHBUP00000026182"/>
<dbReference type="PANTHER" id="PTHR24106">
    <property type="entry name" value="NACHT, LRR AND CARD DOMAINS-CONTAINING"/>
    <property type="match status" value="1"/>
</dbReference>
<evidence type="ECO:0008006" key="5">
    <source>
        <dbReference type="Google" id="ProtNLM"/>
    </source>
</evidence>
<proteinExistence type="predicted"/>
<dbReference type="AlphaFoldDB" id="A0A3Q3CMQ9"/>
<dbReference type="Ensembl" id="ENSHBUT00000004031.1">
    <property type="protein sequence ID" value="ENSHBUP00000026182.1"/>
    <property type="gene ID" value="ENSHBUG00000008687.1"/>
</dbReference>
<reference evidence="3" key="2">
    <citation type="submission" date="2025-09" db="UniProtKB">
        <authorList>
            <consortium name="Ensembl"/>
        </authorList>
    </citation>
    <scope>IDENTIFICATION</scope>
</reference>
<keyword evidence="4" id="KW-1185">Reference proteome</keyword>
<dbReference type="GeneTree" id="ENSGT01140000283133"/>
<protein>
    <recommendedName>
        <fullName evidence="5">NACHT LRR and PYD domain-containing protein</fullName>
    </recommendedName>
</protein>
<reference evidence="3" key="1">
    <citation type="submission" date="2025-08" db="UniProtKB">
        <authorList>
            <consortium name="Ensembl"/>
        </authorList>
    </citation>
    <scope>IDENTIFICATION</scope>
</reference>
<dbReference type="InterPro" id="IPR051261">
    <property type="entry name" value="NLR"/>
</dbReference>
<evidence type="ECO:0000256" key="1">
    <source>
        <dbReference type="ARBA" id="ARBA00022614"/>
    </source>
</evidence>
<evidence type="ECO:0000256" key="2">
    <source>
        <dbReference type="ARBA" id="ARBA00022737"/>
    </source>
</evidence>
<accession>A0A3Q3CMQ9</accession>
<name>A0A3Q3CMQ9_HAPBU</name>
<evidence type="ECO:0000313" key="4">
    <source>
        <dbReference type="Proteomes" id="UP000264840"/>
    </source>
</evidence>